<name>D6SS24_9BACT</name>
<evidence type="ECO:0000256" key="2">
    <source>
        <dbReference type="ARBA" id="ARBA00006047"/>
    </source>
</evidence>
<evidence type="ECO:0000313" key="6">
    <source>
        <dbReference type="EMBL" id="EFI33490.1"/>
    </source>
</evidence>
<dbReference type="eggNOG" id="COG0058">
    <property type="taxonomic scope" value="Bacteria"/>
</dbReference>
<dbReference type="EC" id="2.4.1.1" evidence="6"/>
<dbReference type="GO" id="GO:0005975">
    <property type="term" value="P:carbohydrate metabolic process"/>
    <property type="evidence" value="ECO:0007669"/>
    <property type="project" value="InterPro"/>
</dbReference>
<dbReference type="RefSeq" id="WP_008870842.1">
    <property type="nucleotide sequence ID" value="NZ_ACJN02000003.1"/>
</dbReference>
<comment type="similarity">
    <text evidence="2">Belongs to the glycogen phosphorylase family.</text>
</comment>
<dbReference type="Pfam" id="PF11897">
    <property type="entry name" value="DUF3417"/>
    <property type="match status" value="1"/>
</dbReference>
<sequence>MRPLKVYNVIPRLPGELAPLWELAFNFWFSWKHEISELFSRIDYQLWHKSGQNPVKFLNLLPKETLEDLAGDEFFRDRLHQVKASLDNYKASTKTSFEFEKSGGEPVVAYFSAEYGISLSLPIYSGGLGVLAGDHLKSASDLNLPLVAVGMCYQNGYFRQYLTNDGWQQERYPVNDFEQMPLTLVRNKDGSPLTVQVDLVERKVSMRVWKANIGRIDLYLLDTNISENEPQDREITAQLYGGDWEMRIKQEIVLGIGGLRAMHAMDLNPRVIHMNEGHSAFAGLERIKLFMQDHGMSFEAATELVASSSVFTTHTPVPAGNDRFAPDLMHKYFEPYARELGLAFKVFMALGREDPRDDQEHFCMTVLALRLSRFNNGVSQLHGTVSRNMWKKVWPQYPVDDVPIGAITNGIHITTWIAPDMSYLFDRYLGSDWREDPDCQRVWKQSQAIPDSELWRTHERLRERLVDYVRYRLKEQTVARGGRRSELHLAEEALDPSALTIGFARRFATYKRANLLLTDVKRLLEIVNHEKYPVQFIFAGKAHPKDVEGKKIIQQIVQHAREADLSHRLVFLEDYDMEIASYMLQGCDVWLNNPKRPLEACGTSGMKAVANGVLNFSTLDGWWDEAYTTDNRYGWAIGMGESYSDQEYQDLVESHYLYNVLEKEIVPTFYDRRHGSLPTEWVRKMKNGLRDLAPQFSSHRMVEDYVETAYLPAYKNFMALEKNNFEKAKSLADWRMELMTKWGSVQIRNVRAAAEDELYAGDEITVSAEIDVNGLSTEDIQVEIYAGDVDMDGSFLSRKTVLMQQKKKLDDGWILYEGKLETFETGRFGYTVRILPYHSLLLDPHCLGLIHWA</sequence>
<dbReference type="InterPro" id="IPR011834">
    <property type="entry name" value="Agluc_phsphrylas"/>
</dbReference>
<dbReference type="InterPro" id="IPR024517">
    <property type="entry name" value="Glycogen_phosphorylase_DUF3417"/>
</dbReference>
<dbReference type="AlphaFoldDB" id="D6SS24"/>
<evidence type="ECO:0000256" key="1">
    <source>
        <dbReference type="ARBA" id="ARBA00001275"/>
    </source>
</evidence>
<keyword evidence="4" id="KW-0663">Pyridoxal phosphate</keyword>
<feature type="modified residue" description="N6-(pyridoxal phosphate)lysine" evidence="4">
    <location>
        <position position="607"/>
    </location>
</feature>
<evidence type="ECO:0000256" key="3">
    <source>
        <dbReference type="ARBA" id="ARBA00022533"/>
    </source>
</evidence>
<feature type="domain" description="DUF3417" evidence="5">
    <location>
        <begin position="13"/>
        <end position="121"/>
    </location>
</feature>
<evidence type="ECO:0000256" key="4">
    <source>
        <dbReference type="PIRSR" id="PIRSR000460-1"/>
    </source>
</evidence>
<dbReference type="OrthoDB" id="7229284at2"/>
<dbReference type="PANTHER" id="PTHR42655">
    <property type="entry name" value="GLYCOGEN PHOSPHORYLASE"/>
    <property type="match status" value="1"/>
</dbReference>
<keyword evidence="6" id="KW-0328">Glycosyltransferase</keyword>
<dbReference type="NCBIfam" id="TIGR02094">
    <property type="entry name" value="more_P_ylases"/>
    <property type="match status" value="1"/>
</dbReference>
<dbReference type="Gene3D" id="3.40.50.2000">
    <property type="entry name" value="Glycogen Phosphorylase B"/>
    <property type="match status" value="3"/>
</dbReference>
<organism evidence="6 7">
    <name type="scientific">Desulfonatronospira thiodismutans ASO3-1</name>
    <dbReference type="NCBI Taxonomy" id="555779"/>
    <lineage>
        <taxon>Bacteria</taxon>
        <taxon>Pseudomonadati</taxon>
        <taxon>Thermodesulfobacteriota</taxon>
        <taxon>Desulfovibrionia</taxon>
        <taxon>Desulfovibrionales</taxon>
        <taxon>Desulfonatronovibrionaceae</taxon>
        <taxon>Desulfonatronospira</taxon>
    </lineage>
</organism>
<dbReference type="SUPFAM" id="SSF53756">
    <property type="entry name" value="UDP-Glycosyltransferase/glycogen phosphorylase"/>
    <property type="match status" value="1"/>
</dbReference>
<dbReference type="PIRSF" id="PIRSF000460">
    <property type="entry name" value="Pprylas_GlgP"/>
    <property type="match status" value="1"/>
</dbReference>
<dbReference type="InterPro" id="IPR052182">
    <property type="entry name" value="Glycogen/Maltodextrin_Phosph"/>
</dbReference>
<dbReference type="InterPro" id="IPR000811">
    <property type="entry name" value="Glyco_trans_35"/>
</dbReference>
<keyword evidence="3" id="KW-0021">Allosteric enzyme</keyword>
<comment type="catalytic activity">
    <reaction evidence="1">
        <text>[(1-&gt;4)-alpha-D-glucosyl](n) + phosphate = [(1-&gt;4)-alpha-D-glucosyl](n-1) + alpha-D-glucose 1-phosphate</text>
        <dbReference type="Rhea" id="RHEA:41732"/>
        <dbReference type="Rhea" id="RHEA-COMP:9584"/>
        <dbReference type="Rhea" id="RHEA-COMP:9586"/>
        <dbReference type="ChEBI" id="CHEBI:15444"/>
        <dbReference type="ChEBI" id="CHEBI:43474"/>
        <dbReference type="ChEBI" id="CHEBI:58601"/>
        <dbReference type="EC" id="2.4.1.1"/>
    </reaction>
</comment>
<dbReference type="Proteomes" id="UP000005496">
    <property type="component" value="Unassembled WGS sequence"/>
</dbReference>
<dbReference type="Pfam" id="PF00343">
    <property type="entry name" value="Phosphorylase"/>
    <property type="match status" value="1"/>
</dbReference>
<dbReference type="GO" id="GO:0030170">
    <property type="term" value="F:pyridoxal phosphate binding"/>
    <property type="evidence" value="ECO:0007669"/>
    <property type="project" value="InterPro"/>
</dbReference>
<protein>
    <submittedName>
        <fullName evidence="6">Alpha-glucan phosphorylase</fullName>
        <ecNumber evidence="6">2.4.1.1</ecNumber>
    </submittedName>
</protein>
<dbReference type="PANTHER" id="PTHR42655:SF1">
    <property type="entry name" value="GLYCOGEN PHOSPHORYLASE"/>
    <property type="match status" value="1"/>
</dbReference>
<comment type="caution">
    <text evidence="6">The sequence shown here is derived from an EMBL/GenBank/DDBJ whole genome shotgun (WGS) entry which is preliminary data.</text>
</comment>
<dbReference type="EMBL" id="ACJN02000003">
    <property type="protein sequence ID" value="EFI33490.1"/>
    <property type="molecule type" value="Genomic_DNA"/>
</dbReference>
<dbReference type="GO" id="GO:0008184">
    <property type="term" value="F:glycogen phosphorylase activity"/>
    <property type="evidence" value="ECO:0007669"/>
    <property type="project" value="InterPro"/>
</dbReference>
<gene>
    <name evidence="6" type="ORF">Dthio_PD0824</name>
</gene>
<proteinExistence type="inferred from homology"/>
<evidence type="ECO:0000259" key="5">
    <source>
        <dbReference type="Pfam" id="PF11897"/>
    </source>
</evidence>
<keyword evidence="6" id="KW-0808">Transferase</keyword>
<keyword evidence="7" id="KW-1185">Reference proteome</keyword>
<accession>D6SS24</accession>
<reference evidence="6" key="1">
    <citation type="submission" date="2010-05" db="EMBL/GenBank/DDBJ databases">
        <title>The draft genome of Desulfonatronospira thiodismutans ASO3-1.</title>
        <authorList>
            <consortium name="US DOE Joint Genome Institute (JGI-PGF)"/>
            <person name="Lucas S."/>
            <person name="Copeland A."/>
            <person name="Lapidus A."/>
            <person name="Cheng J.-F."/>
            <person name="Bruce D."/>
            <person name="Goodwin L."/>
            <person name="Pitluck S."/>
            <person name="Chertkov O."/>
            <person name="Brettin T."/>
            <person name="Detter J.C."/>
            <person name="Han C."/>
            <person name="Land M.L."/>
            <person name="Hauser L."/>
            <person name="Kyrpides N."/>
            <person name="Mikhailova N."/>
            <person name="Muyzer G."/>
            <person name="Woyke T."/>
        </authorList>
    </citation>
    <scope>NUCLEOTIDE SEQUENCE [LARGE SCALE GENOMIC DNA]</scope>
    <source>
        <strain evidence="6">ASO3-1</strain>
    </source>
</reference>
<evidence type="ECO:0000313" key="7">
    <source>
        <dbReference type="Proteomes" id="UP000005496"/>
    </source>
</evidence>